<proteinExistence type="inferred from homology"/>
<comment type="catalytic activity">
    <reaction evidence="5">
        <text>GTP + H2O = GDP + phosphate + H(+)</text>
        <dbReference type="Rhea" id="RHEA:19669"/>
        <dbReference type="ChEBI" id="CHEBI:15377"/>
        <dbReference type="ChEBI" id="CHEBI:15378"/>
        <dbReference type="ChEBI" id="CHEBI:37565"/>
        <dbReference type="ChEBI" id="CHEBI:43474"/>
        <dbReference type="ChEBI" id="CHEBI:58189"/>
    </reaction>
    <physiologicalReaction direction="left-to-right" evidence="5">
        <dbReference type="Rhea" id="RHEA:19670"/>
    </physiologicalReaction>
</comment>
<feature type="domain" description="CobW/HypB/UreG nucleotide-binding" evidence="6">
    <location>
        <begin position="4"/>
        <end position="183"/>
    </location>
</feature>
<dbReference type="InterPro" id="IPR003495">
    <property type="entry name" value="CobW/HypB/UreG_nucleotide-bd"/>
</dbReference>
<dbReference type="InterPro" id="IPR027417">
    <property type="entry name" value="P-loop_NTPase"/>
</dbReference>
<comment type="similarity">
    <text evidence="4">Belongs to the SIMIBI class G3E GTPase family. ZNG1 subfamily.</text>
</comment>
<evidence type="ECO:0000256" key="4">
    <source>
        <dbReference type="ARBA" id="ARBA00034320"/>
    </source>
</evidence>
<evidence type="ECO:0000313" key="9">
    <source>
        <dbReference type="Proteomes" id="UP000254519"/>
    </source>
</evidence>
<dbReference type="SUPFAM" id="SSF52540">
    <property type="entry name" value="P-loop containing nucleoside triphosphate hydrolases"/>
    <property type="match status" value="1"/>
</dbReference>
<dbReference type="Pfam" id="PF02492">
    <property type="entry name" value="cobW"/>
    <property type="match status" value="1"/>
</dbReference>
<evidence type="ECO:0000256" key="2">
    <source>
        <dbReference type="ARBA" id="ARBA00022801"/>
    </source>
</evidence>
<evidence type="ECO:0000256" key="3">
    <source>
        <dbReference type="ARBA" id="ARBA00023186"/>
    </source>
</evidence>
<sequence>MIDVYLFSGFLGSGKTSLLLNVIKQLKEENKKPAVFMNEFGDLPVDSKAVEGEVPLKELLDGCICCSGAEKTEAQLQGLLLENEDVDVILIETTGAAHPVEALDAVYSPLFADRLQVKGIVTVVDSKLWLNRNQLSPRIRALFMEQIKHAHILLANKADLLTDEELANVTMELSHFNTTVPIIQTINGKMSFAHIEKMLQRPKDKVTKEIVTGAGLPLSSKLITFTDSVEMEAFENWVKCLPDTVYRMKGFVPVKGTKNPYLFQYAYGMVHWMPEYIQMEPRLVIIGENIDDIHYPK</sequence>
<evidence type="ECO:0000313" key="8">
    <source>
        <dbReference type="EMBL" id="SUJ05890.1"/>
    </source>
</evidence>
<evidence type="ECO:0000256" key="1">
    <source>
        <dbReference type="ARBA" id="ARBA00022741"/>
    </source>
</evidence>
<dbReference type="CDD" id="cd03112">
    <property type="entry name" value="CobW-like"/>
    <property type="match status" value="1"/>
</dbReference>
<dbReference type="EMBL" id="UGYZ01000002">
    <property type="protein sequence ID" value="SUJ05890.1"/>
    <property type="molecule type" value="Genomic_DNA"/>
</dbReference>
<keyword evidence="2" id="KW-0378">Hydrolase</keyword>
<dbReference type="Pfam" id="PF07683">
    <property type="entry name" value="CobW_C"/>
    <property type="match status" value="1"/>
</dbReference>
<feature type="domain" description="CobW C-terminal" evidence="7">
    <location>
        <begin position="222"/>
        <end position="291"/>
    </location>
</feature>
<gene>
    <name evidence="8" type="primary">yjiA</name>
    <name evidence="8" type="ORF">NCTC4822_01713</name>
</gene>
<dbReference type="GO" id="GO:0000166">
    <property type="term" value="F:nucleotide binding"/>
    <property type="evidence" value="ECO:0007669"/>
    <property type="project" value="UniProtKB-KW"/>
</dbReference>
<dbReference type="SUPFAM" id="SSF90002">
    <property type="entry name" value="Hypothetical protein YjiA, C-terminal domain"/>
    <property type="match status" value="1"/>
</dbReference>
<evidence type="ECO:0000256" key="5">
    <source>
        <dbReference type="ARBA" id="ARBA00049117"/>
    </source>
</evidence>
<keyword evidence="3" id="KW-0143">Chaperone</keyword>
<dbReference type="GO" id="GO:0005737">
    <property type="term" value="C:cytoplasm"/>
    <property type="evidence" value="ECO:0007669"/>
    <property type="project" value="TreeGrafter"/>
</dbReference>
<dbReference type="InterPro" id="IPR051316">
    <property type="entry name" value="Zinc-reg_GTPase_activator"/>
</dbReference>
<dbReference type="RefSeq" id="WP_115361319.1">
    <property type="nucleotide sequence ID" value="NZ_CP038012.1"/>
</dbReference>
<dbReference type="Gene3D" id="3.40.50.300">
    <property type="entry name" value="P-loop containing nucleotide triphosphate hydrolases"/>
    <property type="match status" value="1"/>
</dbReference>
<dbReference type="OrthoDB" id="9808822at2"/>
<evidence type="ECO:0000259" key="6">
    <source>
        <dbReference type="Pfam" id="PF02492"/>
    </source>
</evidence>
<keyword evidence="1" id="KW-0547">Nucleotide-binding</keyword>
<keyword evidence="9" id="KW-1185">Reference proteome</keyword>
<dbReference type="PANTHER" id="PTHR13748:SF62">
    <property type="entry name" value="COBW DOMAIN-CONTAINING PROTEIN"/>
    <property type="match status" value="1"/>
</dbReference>
<dbReference type="GO" id="GO:0016787">
    <property type="term" value="F:hydrolase activity"/>
    <property type="evidence" value="ECO:0007669"/>
    <property type="project" value="UniProtKB-KW"/>
</dbReference>
<accession>A0A380BRM3</accession>
<name>A0A380BRM3_SPOPA</name>
<dbReference type="InterPro" id="IPR011629">
    <property type="entry name" value="CobW-like_C"/>
</dbReference>
<reference evidence="8 9" key="1">
    <citation type="submission" date="2018-06" db="EMBL/GenBank/DDBJ databases">
        <authorList>
            <consortium name="Pathogen Informatics"/>
            <person name="Doyle S."/>
        </authorList>
    </citation>
    <scope>NUCLEOTIDE SEQUENCE [LARGE SCALE GENOMIC DNA]</scope>
    <source>
        <strain evidence="9">ATCC 11859 / DSM 33 / NCIB 8841 / NCTC 4822</strain>
    </source>
</reference>
<dbReference type="Proteomes" id="UP000254519">
    <property type="component" value="Unassembled WGS sequence"/>
</dbReference>
<evidence type="ECO:0000259" key="7">
    <source>
        <dbReference type="Pfam" id="PF07683"/>
    </source>
</evidence>
<organism evidence="8 9">
    <name type="scientific">Sporosarcina pasteurii</name>
    <name type="common">Bacillus pasteurii</name>
    <dbReference type="NCBI Taxonomy" id="1474"/>
    <lineage>
        <taxon>Bacteria</taxon>
        <taxon>Bacillati</taxon>
        <taxon>Bacillota</taxon>
        <taxon>Bacilli</taxon>
        <taxon>Bacillales</taxon>
        <taxon>Caryophanaceae</taxon>
        <taxon>Sporosarcina</taxon>
    </lineage>
</organism>
<dbReference type="PANTHER" id="PTHR13748">
    <property type="entry name" value="COBW-RELATED"/>
    <property type="match status" value="1"/>
</dbReference>
<dbReference type="AlphaFoldDB" id="A0A380BRM3"/>
<dbReference type="InterPro" id="IPR036627">
    <property type="entry name" value="CobW-likC_sf"/>
</dbReference>
<protein>
    <submittedName>
        <fullName evidence="8">Uncharacterized GTP-binding protein YjiA</fullName>
    </submittedName>
</protein>
<dbReference type="Gene3D" id="3.30.1220.10">
    <property type="entry name" value="CobW-like, C-terminal domain"/>
    <property type="match status" value="1"/>
</dbReference>